<dbReference type="Gene3D" id="3.40.710.10">
    <property type="entry name" value="DD-peptidase/beta-lactamase superfamily"/>
    <property type="match status" value="1"/>
</dbReference>
<keyword evidence="4" id="KW-0133">Cell shape</keyword>
<dbReference type="PRINTS" id="PR00725">
    <property type="entry name" value="DADACBPTASE1"/>
</dbReference>
<accession>A0A223KLM8</accession>
<dbReference type="AlphaFoldDB" id="A0A223KLM8"/>
<dbReference type="PANTHER" id="PTHR21581">
    <property type="entry name" value="D-ALANYL-D-ALANINE CARBOXYPEPTIDASE"/>
    <property type="match status" value="1"/>
</dbReference>
<evidence type="ECO:0000256" key="5">
    <source>
        <dbReference type="ARBA" id="ARBA00022984"/>
    </source>
</evidence>
<feature type="domain" description="Peptidase S11 D-alanyl-D-alanine carboxypeptidase A N-terminal" evidence="10">
    <location>
        <begin position="14"/>
        <end position="243"/>
    </location>
</feature>
<evidence type="ECO:0000256" key="9">
    <source>
        <dbReference type="RuleBase" id="RU004016"/>
    </source>
</evidence>
<evidence type="ECO:0000256" key="1">
    <source>
        <dbReference type="ARBA" id="ARBA00007164"/>
    </source>
</evidence>
<dbReference type="PANTHER" id="PTHR21581:SF33">
    <property type="entry name" value="D-ALANYL-D-ALANINE CARBOXYPEPTIDASE DACB"/>
    <property type="match status" value="1"/>
</dbReference>
<dbReference type="GO" id="GO:0009252">
    <property type="term" value="P:peptidoglycan biosynthetic process"/>
    <property type="evidence" value="ECO:0007669"/>
    <property type="project" value="UniProtKB-KW"/>
</dbReference>
<keyword evidence="12" id="KW-1185">Reference proteome</keyword>
<name>A0A223KLM8_9BACI</name>
<feature type="active site" description="Proton acceptor" evidence="7">
    <location>
        <position position="53"/>
    </location>
</feature>
<evidence type="ECO:0000256" key="7">
    <source>
        <dbReference type="PIRSR" id="PIRSR618044-1"/>
    </source>
</evidence>
<keyword evidence="3" id="KW-0378">Hydrolase</keyword>
<dbReference type="Gene3D" id="2.30.140.30">
    <property type="match status" value="1"/>
</dbReference>
<feature type="binding site" evidence="8">
    <location>
        <position position="213"/>
    </location>
    <ligand>
        <name>substrate</name>
    </ligand>
</feature>
<keyword evidence="5" id="KW-0573">Peptidoglycan synthesis</keyword>
<evidence type="ECO:0000256" key="3">
    <source>
        <dbReference type="ARBA" id="ARBA00022801"/>
    </source>
</evidence>
<feature type="active site" evidence="7">
    <location>
        <position position="105"/>
    </location>
</feature>
<evidence type="ECO:0000256" key="4">
    <source>
        <dbReference type="ARBA" id="ARBA00022960"/>
    </source>
</evidence>
<gene>
    <name evidence="11" type="ORF">BC6307_03545</name>
</gene>
<evidence type="ECO:0000313" key="11">
    <source>
        <dbReference type="EMBL" id="AST90410.1"/>
    </source>
</evidence>
<dbReference type="KEGG" id="bcoh:BC6307_03545"/>
<evidence type="ECO:0000256" key="2">
    <source>
        <dbReference type="ARBA" id="ARBA00022729"/>
    </source>
</evidence>
<reference evidence="11 12" key="1">
    <citation type="submission" date="2016-12" db="EMBL/GenBank/DDBJ databases">
        <title>The whole genome sequencing and assembly of Bacillus cohnii DSM 6307T strain.</title>
        <authorList>
            <person name="Lee Y.-J."/>
            <person name="Yi H."/>
            <person name="Bahn Y.-S."/>
            <person name="Kim J.F."/>
            <person name="Lee D.-W."/>
        </authorList>
    </citation>
    <scope>NUCLEOTIDE SEQUENCE [LARGE SCALE GENOMIC DNA]</scope>
    <source>
        <strain evidence="11 12">DSM 6307</strain>
    </source>
</reference>
<sequence length="350" mass="39622">MCSIILCLIPIIAKTNHAHALSAESAILMEQESGRILFEKDAYSKKRIASITKIMTAIIAVESGKLDELVNISENAEGVEGSSLYLKAGTKVKLEDLVYGMMLRSGNDAAVAIAEHVGGSLDGFCKLMNEKAKELGMESTYFSNPHGLDDHEKHYSTAYDMALLTRYAYNNPIYKKIAGTKEYKFSSKKYGDQYWRNKNRLVTGMYQYSTGGKTGYTIRAKRTLVSTANKDGMDLIAVTLNDPHDWRDHISLFNNAFNNYEMVDIVTSQLSREKKQPFTENLYVKESIRFPLTKAEKEQLRVDLNINVNEEHIDPHEPVGNFLIKIGKKEVKSVPVFMKYVPFDMNHYID</sequence>
<keyword evidence="2" id="KW-0732">Signal</keyword>
<evidence type="ECO:0000256" key="6">
    <source>
        <dbReference type="ARBA" id="ARBA00023316"/>
    </source>
</evidence>
<feature type="active site" description="Acyl-ester intermediate" evidence="7">
    <location>
        <position position="50"/>
    </location>
</feature>
<dbReference type="InterPro" id="IPR018044">
    <property type="entry name" value="Peptidase_S11"/>
</dbReference>
<dbReference type="GO" id="GO:0071555">
    <property type="term" value="P:cell wall organization"/>
    <property type="evidence" value="ECO:0007669"/>
    <property type="project" value="UniProtKB-KW"/>
</dbReference>
<dbReference type="EMBL" id="CP018866">
    <property type="protein sequence ID" value="AST90410.1"/>
    <property type="molecule type" value="Genomic_DNA"/>
</dbReference>
<comment type="similarity">
    <text evidence="1 9">Belongs to the peptidase S11 family.</text>
</comment>
<dbReference type="InterPro" id="IPR001967">
    <property type="entry name" value="Peptidase_S11_N"/>
</dbReference>
<proteinExistence type="inferred from homology"/>
<protein>
    <submittedName>
        <fullName evidence="11">D-alanyl-D-alanine carboxypeptidase</fullName>
    </submittedName>
</protein>
<dbReference type="Pfam" id="PF00768">
    <property type="entry name" value="Peptidase_S11"/>
    <property type="match status" value="1"/>
</dbReference>
<keyword evidence="11" id="KW-0645">Protease</keyword>
<keyword evidence="6" id="KW-0961">Cell wall biogenesis/degradation</keyword>
<dbReference type="GO" id="GO:0006508">
    <property type="term" value="P:proteolysis"/>
    <property type="evidence" value="ECO:0007669"/>
    <property type="project" value="InterPro"/>
</dbReference>
<dbReference type="SUPFAM" id="SSF56601">
    <property type="entry name" value="beta-lactamase/transpeptidase-like"/>
    <property type="match status" value="1"/>
</dbReference>
<dbReference type="GO" id="GO:0008360">
    <property type="term" value="P:regulation of cell shape"/>
    <property type="evidence" value="ECO:0007669"/>
    <property type="project" value="UniProtKB-KW"/>
</dbReference>
<keyword evidence="11" id="KW-0121">Carboxypeptidase</keyword>
<evidence type="ECO:0000313" key="12">
    <source>
        <dbReference type="Proteomes" id="UP000215224"/>
    </source>
</evidence>
<dbReference type="STRING" id="1314751.GCA_001591425_02540"/>
<evidence type="ECO:0000259" key="10">
    <source>
        <dbReference type="Pfam" id="PF00768"/>
    </source>
</evidence>
<organism evidence="11 12">
    <name type="scientific">Sutcliffiella cohnii</name>
    <dbReference type="NCBI Taxonomy" id="33932"/>
    <lineage>
        <taxon>Bacteria</taxon>
        <taxon>Bacillati</taxon>
        <taxon>Bacillota</taxon>
        <taxon>Bacilli</taxon>
        <taxon>Bacillales</taxon>
        <taxon>Bacillaceae</taxon>
        <taxon>Sutcliffiella</taxon>
    </lineage>
</organism>
<evidence type="ECO:0000256" key="8">
    <source>
        <dbReference type="PIRSR" id="PIRSR618044-2"/>
    </source>
</evidence>
<dbReference type="GO" id="GO:0009002">
    <property type="term" value="F:serine-type D-Ala-D-Ala carboxypeptidase activity"/>
    <property type="evidence" value="ECO:0007669"/>
    <property type="project" value="InterPro"/>
</dbReference>
<dbReference type="Proteomes" id="UP000215224">
    <property type="component" value="Chromosome"/>
</dbReference>
<dbReference type="InterPro" id="IPR012338">
    <property type="entry name" value="Beta-lactam/transpept-like"/>
</dbReference>